<evidence type="ECO:0000259" key="11">
    <source>
        <dbReference type="PROSITE" id="PS50109"/>
    </source>
</evidence>
<dbReference type="CDD" id="cd00082">
    <property type="entry name" value="HisKA"/>
    <property type="match status" value="1"/>
</dbReference>
<dbReference type="Pfam" id="PF02518">
    <property type="entry name" value="HATPase_c"/>
    <property type="match status" value="1"/>
</dbReference>
<dbReference type="Proteomes" id="UP000252795">
    <property type="component" value="Unassembled WGS sequence"/>
</dbReference>
<feature type="transmembrane region" description="Helical" evidence="10">
    <location>
        <begin position="66"/>
        <end position="82"/>
    </location>
</feature>
<dbReference type="InterPro" id="IPR004358">
    <property type="entry name" value="Sig_transdc_His_kin-like_C"/>
</dbReference>
<feature type="coiled-coil region" evidence="9">
    <location>
        <begin position="206"/>
        <end position="233"/>
    </location>
</feature>
<evidence type="ECO:0000313" key="15">
    <source>
        <dbReference type="Proteomes" id="UP000253065"/>
    </source>
</evidence>
<dbReference type="Proteomes" id="UP000253065">
    <property type="component" value="Unassembled WGS sequence"/>
</dbReference>
<evidence type="ECO:0000313" key="12">
    <source>
        <dbReference type="EMBL" id="RBP76290.1"/>
    </source>
</evidence>
<comment type="caution">
    <text evidence="13">The sequence shown here is derived from an EMBL/GenBank/DDBJ whole genome shotgun (WGS) entry which is preliminary data.</text>
</comment>
<comment type="catalytic activity">
    <reaction evidence="1">
        <text>ATP + protein L-histidine = ADP + protein N-phospho-L-histidine.</text>
        <dbReference type="EC" id="2.7.13.3"/>
    </reaction>
</comment>
<protein>
    <recommendedName>
        <fullName evidence="2">histidine kinase</fullName>
        <ecNumber evidence="2">2.7.13.3</ecNumber>
    </recommendedName>
</protein>
<evidence type="ECO:0000313" key="13">
    <source>
        <dbReference type="EMBL" id="RCW37163.1"/>
    </source>
</evidence>
<dbReference type="PRINTS" id="PR00344">
    <property type="entry name" value="BCTRLSENSOR"/>
</dbReference>
<dbReference type="PANTHER" id="PTHR43065">
    <property type="entry name" value="SENSOR HISTIDINE KINASE"/>
    <property type="match status" value="1"/>
</dbReference>
<dbReference type="AlphaFoldDB" id="A0A368V8W2"/>
<evidence type="ECO:0000313" key="14">
    <source>
        <dbReference type="Proteomes" id="UP000252795"/>
    </source>
</evidence>
<keyword evidence="9" id="KW-0175">Coiled coil</keyword>
<dbReference type="RefSeq" id="WP_113879219.1">
    <property type="nucleotide sequence ID" value="NZ_JAHVHZ010000002.1"/>
</dbReference>
<feature type="transmembrane region" description="Helical" evidence="10">
    <location>
        <begin position="33"/>
        <end position="54"/>
    </location>
</feature>
<dbReference type="InterPro" id="IPR003661">
    <property type="entry name" value="HisK_dim/P_dom"/>
</dbReference>
<dbReference type="InterPro" id="IPR003594">
    <property type="entry name" value="HATPase_dom"/>
</dbReference>
<feature type="transmembrane region" description="Helical" evidence="10">
    <location>
        <begin position="94"/>
        <end position="111"/>
    </location>
</feature>
<keyword evidence="4" id="KW-0808">Transferase</keyword>
<feature type="domain" description="Histidine kinase" evidence="11">
    <location>
        <begin position="242"/>
        <end position="452"/>
    </location>
</feature>
<reference evidence="13 14" key="1">
    <citation type="submission" date="2018-07" db="EMBL/GenBank/DDBJ databases">
        <title>Freshwater and sediment microbial communities from various areas in North America, analyzing microbe dynamics in response to fracking.</title>
        <authorList>
            <person name="Lamendella R."/>
        </authorList>
    </citation>
    <scope>NUCLEOTIDE SEQUENCE [LARGE SCALE GENOMIC DNA]</scope>
    <source>
        <strain evidence="13 14">114E</strain>
        <strain evidence="12 15">114E_o</strain>
    </source>
</reference>
<keyword evidence="8" id="KW-0902">Two-component regulatory system</keyword>
<evidence type="ECO:0000256" key="10">
    <source>
        <dbReference type="SAM" id="Phobius"/>
    </source>
</evidence>
<evidence type="ECO:0000256" key="6">
    <source>
        <dbReference type="ARBA" id="ARBA00022777"/>
    </source>
</evidence>
<evidence type="ECO:0000256" key="3">
    <source>
        <dbReference type="ARBA" id="ARBA00022553"/>
    </source>
</evidence>
<dbReference type="InterPro" id="IPR036097">
    <property type="entry name" value="HisK_dim/P_sf"/>
</dbReference>
<dbReference type="SUPFAM" id="SSF47384">
    <property type="entry name" value="Homodimeric domain of signal transducing histidine kinase"/>
    <property type="match status" value="1"/>
</dbReference>
<gene>
    <name evidence="13" type="ORF">DET51_102310</name>
    <name evidence="12" type="ORF">DET64_102310</name>
</gene>
<dbReference type="SMART" id="SM00388">
    <property type="entry name" value="HisKA"/>
    <property type="match status" value="1"/>
</dbReference>
<dbReference type="Gene3D" id="3.30.565.10">
    <property type="entry name" value="Histidine kinase-like ATPase, C-terminal domain"/>
    <property type="match status" value="1"/>
</dbReference>
<dbReference type="InterPro" id="IPR036890">
    <property type="entry name" value="HATPase_C_sf"/>
</dbReference>
<keyword evidence="10" id="KW-0472">Membrane</keyword>
<dbReference type="EMBL" id="QNSA01000002">
    <property type="protein sequence ID" value="RBP76290.1"/>
    <property type="molecule type" value="Genomic_DNA"/>
</dbReference>
<keyword evidence="3" id="KW-0597">Phosphoprotein</keyword>
<evidence type="ECO:0000256" key="4">
    <source>
        <dbReference type="ARBA" id="ARBA00022679"/>
    </source>
</evidence>
<sequence length="463" mass="50903">MNLLSGIEQIKQLPVDRQRRFERFSRTQYRYRVLPLFADVYLIIAFIGTLLFLAGQLTHSVEPPVFAGYLLYTGVLTALILAHRFTRLRRAAPLVVYLVFINMATFSYLGYIGAGAAIAPVVGLFFFISSVGIITLSLKHTSIILAANLILLVLATAVTVPTDQVVTVLIGVITNWLILMCLVVSPLSAWFFSQFLRNLLALQFLLRDRNRQLSRALQTLEATEDKLAQEQKHQALSHMAKGLLHEITNPLNCAIQAVDFSAAINRNPDVAEALDDAASHQHRIAEIVSDLIEFSRPAPDHGPEAVNLDKLVQTALRFCRHQLQGTAVTTQIPAGLSVACFPSPLIQVFVNLLMNASSAIRAASPARPQIRITAASTAAVTSITVRDNGKGIDSSNLQRLTDPFFSTSETPDNLGLGLSICHTIMRHHRGTMKIASEPGQWTEVILELPRHIDGPDKSTRPPS</sequence>
<dbReference type="EMBL" id="QPJB01000002">
    <property type="protein sequence ID" value="RCW37163.1"/>
    <property type="molecule type" value="Genomic_DNA"/>
</dbReference>
<feature type="transmembrane region" description="Helical" evidence="10">
    <location>
        <begin position="168"/>
        <end position="192"/>
    </location>
</feature>
<dbReference type="PROSITE" id="PS50109">
    <property type="entry name" value="HIS_KIN"/>
    <property type="match status" value="1"/>
</dbReference>
<dbReference type="SUPFAM" id="SSF55874">
    <property type="entry name" value="ATPase domain of HSP90 chaperone/DNA topoisomerase II/histidine kinase"/>
    <property type="match status" value="1"/>
</dbReference>
<evidence type="ECO:0000256" key="8">
    <source>
        <dbReference type="ARBA" id="ARBA00023012"/>
    </source>
</evidence>
<dbReference type="SMART" id="SM00387">
    <property type="entry name" value="HATPase_c"/>
    <property type="match status" value="1"/>
</dbReference>
<name>A0A368V8W2_MARNT</name>
<proteinExistence type="predicted"/>
<organism evidence="13 14">
    <name type="scientific">Marinobacter nauticus</name>
    <name type="common">Marinobacter hydrocarbonoclasticus</name>
    <name type="synonym">Marinobacter aquaeolei</name>
    <dbReference type="NCBI Taxonomy" id="2743"/>
    <lineage>
        <taxon>Bacteria</taxon>
        <taxon>Pseudomonadati</taxon>
        <taxon>Pseudomonadota</taxon>
        <taxon>Gammaproteobacteria</taxon>
        <taxon>Pseudomonadales</taxon>
        <taxon>Marinobacteraceae</taxon>
        <taxon>Marinobacter</taxon>
    </lineage>
</organism>
<keyword evidence="10" id="KW-0812">Transmembrane</keyword>
<feature type="transmembrane region" description="Helical" evidence="10">
    <location>
        <begin position="143"/>
        <end position="162"/>
    </location>
</feature>
<evidence type="ECO:0000256" key="7">
    <source>
        <dbReference type="ARBA" id="ARBA00022840"/>
    </source>
</evidence>
<keyword evidence="10" id="KW-1133">Transmembrane helix</keyword>
<dbReference type="GO" id="GO:0005524">
    <property type="term" value="F:ATP binding"/>
    <property type="evidence" value="ECO:0007669"/>
    <property type="project" value="UniProtKB-KW"/>
</dbReference>
<keyword evidence="15" id="KW-1185">Reference proteome</keyword>
<evidence type="ECO:0000256" key="2">
    <source>
        <dbReference type="ARBA" id="ARBA00012438"/>
    </source>
</evidence>
<dbReference type="Gene3D" id="1.10.287.130">
    <property type="match status" value="1"/>
</dbReference>
<evidence type="ECO:0000256" key="5">
    <source>
        <dbReference type="ARBA" id="ARBA00022741"/>
    </source>
</evidence>
<keyword evidence="6 13" id="KW-0418">Kinase</keyword>
<dbReference type="InterPro" id="IPR005467">
    <property type="entry name" value="His_kinase_dom"/>
</dbReference>
<evidence type="ECO:0000256" key="9">
    <source>
        <dbReference type="SAM" id="Coils"/>
    </source>
</evidence>
<dbReference type="GO" id="GO:0000155">
    <property type="term" value="F:phosphorelay sensor kinase activity"/>
    <property type="evidence" value="ECO:0007669"/>
    <property type="project" value="InterPro"/>
</dbReference>
<keyword evidence="7" id="KW-0067">ATP-binding</keyword>
<evidence type="ECO:0000256" key="1">
    <source>
        <dbReference type="ARBA" id="ARBA00000085"/>
    </source>
</evidence>
<accession>A0A368V8W2</accession>
<dbReference type="EC" id="2.7.13.3" evidence="2"/>
<keyword evidence="5" id="KW-0547">Nucleotide-binding</keyword>
<dbReference type="PANTHER" id="PTHR43065:SF10">
    <property type="entry name" value="PEROXIDE STRESS-ACTIVATED HISTIDINE KINASE MAK3"/>
    <property type="match status" value="1"/>
</dbReference>